<proteinExistence type="predicted"/>
<dbReference type="Proteomes" id="UP001279642">
    <property type="component" value="Unassembled WGS sequence"/>
</dbReference>
<dbReference type="Pfam" id="PF05437">
    <property type="entry name" value="AzlD"/>
    <property type="match status" value="1"/>
</dbReference>
<evidence type="ECO:0000313" key="2">
    <source>
        <dbReference type="EMBL" id="MDY0882121.1"/>
    </source>
</evidence>
<keyword evidence="1" id="KW-0472">Membrane</keyword>
<comment type="caution">
    <text evidence="2">The sequence shown here is derived from an EMBL/GenBank/DDBJ whole genome shotgun (WGS) entry which is preliminary data.</text>
</comment>
<gene>
    <name evidence="2" type="ORF">SMD27_04645</name>
</gene>
<protein>
    <submittedName>
        <fullName evidence="2">AzlD domain-containing protein</fullName>
    </submittedName>
</protein>
<keyword evidence="1" id="KW-1133">Transmembrane helix</keyword>
<feature type="transmembrane region" description="Helical" evidence="1">
    <location>
        <begin position="91"/>
        <end position="108"/>
    </location>
</feature>
<evidence type="ECO:0000256" key="1">
    <source>
        <dbReference type="SAM" id="Phobius"/>
    </source>
</evidence>
<organism evidence="2 3">
    <name type="scientific">Dongia soli</name>
    <dbReference type="NCBI Taxonomy" id="600628"/>
    <lineage>
        <taxon>Bacteria</taxon>
        <taxon>Pseudomonadati</taxon>
        <taxon>Pseudomonadota</taxon>
        <taxon>Alphaproteobacteria</taxon>
        <taxon>Rhodospirillales</taxon>
        <taxon>Dongiaceae</taxon>
        <taxon>Dongia</taxon>
    </lineage>
</organism>
<keyword evidence="3" id="KW-1185">Reference proteome</keyword>
<dbReference type="EMBL" id="JAXCLW010000001">
    <property type="protein sequence ID" value="MDY0882121.1"/>
    <property type="molecule type" value="Genomic_DNA"/>
</dbReference>
<evidence type="ECO:0000313" key="3">
    <source>
        <dbReference type="Proteomes" id="UP001279642"/>
    </source>
</evidence>
<reference evidence="2 3" key="1">
    <citation type="journal article" date="2016" name="Antonie Van Leeuwenhoek">
        <title>Dongia soli sp. nov., isolated from soil from Dokdo, Korea.</title>
        <authorList>
            <person name="Kim D.U."/>
            <person name="Lee H."/>
            <person name="Kim H."/>
            <person name="Kim S.G."/>
            <person name="Ka J.O."/>
        </authorList>
    </citation>
    <scope>NUCLEOTIDE SEQUENCE [LARGE SCALE GENOMIC DNA]</scope>
    <source>
        <strain evidence="2 3">D78</strain>
    </source>
</reference>
<name>A0ABU5E759_9PROT</name>
<accession>A0ABU5E759</accession>
<dbReference type="InterPro" id="IPR008407">
    <property type="entry name" value="Brnchd-chn_aa_trnsp_AzlD"/>
</dbReference>
<feature type="transmembrane region" description="Helical" evidence="1">
    <location>
        <begin position="41"/>
        <end position="59"/>
    </location>
</feature>
<sequence length="112" mass="11783">MSSVLLPWLFLLVGAVATYIWRGLGVMLSARINGDSPIMRWVAAVAYAMLAGLIIRMILLPAGSLATISPIDRLGAAAVTVVAYFVTRRSIVLGVAAGAATLILLLYLRNGA</sequence>
<keyword evidence="1" id="KW-0812">Transmembrane</keyword>
<dbReference type="RefSeq" id="WP_320507153.1">
    <property type="nucleotide sequence ID" value="NZ_JAXCLW010000001.1"/>
</dbReference>